<evidence type="ECO:0000256" key="1">
    <source>
        <dbReference type="SAM" id="Coils"/>
    </source>
</evidence>
<organism evidence="3">
    <name type="scientific">Gladiolus witches'-broom phytoplasma</name>
    <dbReference type="NCBI Taxonomy" id="866592"/>
    <lineage>
        <taxon>Bacteria</taxon>
        <taxon>Bacillati</taxon>
        <taxon>Mycoplasmatota</taxon>
        <taxon>Mollicutes</taxon>
        <taxon>Acholeplasmatales</taxon>
        <taxon>Acholeplasmataceae</taxon>
        <taxon>Candidatus Phytoplasma</taxon>
        <taxon>16SrI (Aster yellows group)</taxon>
    </lineage>
</organism>
<accession>A0A0A8JBX6</accession>
<keyword evidence="1" id="KW-0175">Coiled coil</keyword>
<gene>
    <name evidence="3" type="primary">phyl1</name>
</gene>
<feature type="coiled-coil region" evidence="1">
    <location>
        <begin position="89"/>
        <end position="123"/>
    </location>
</feature>
<proteinExistence type="predicted"/>
<dbReference type="EMBL" id="AB862483">
    <property type="protein sequence ID" value="BAQ08259.1"/>
    <property type="molecule type" value="Genomic_DNA"/>
</dbReference>
<evidence type="ECO:0000313" key="3">
    <source>
        <dbReference type="EMBL" id="BAQ08259.1"/>
    </source>
</evidence>
<reference evidence="3" key="1">
    <citation type="journal article" date="2014" name="Plant J.">
        <title>Recognition of floral homeotic MADS domain transcription factors by a phytoplasmal effector, phyllogen, induces phyllody.</title>
        <authorList>
            <person name="Maejima K."/>
            <person name="Iwai R."/>
            <person name="Himeno M."/>
            <person name="Komatsu K."/>
            <person name="Kitazawa Y."/>
            <person name="Fujita N."/>
            <person name="Ishikawa K."/>
            <person name="Fukuoka M."/>
            <person name="Minato N."/>
            <person name="Yamaji Y."/>
            <person name="Oshima K."/>
            <person name="Namba S."/>
        </authorList>
    </citation>
    <scope>NUCLEOTIDE SEQUENCE</scope>
    <source>
        <strain evidence="3">GLAWC</strain>
    </source>
</reference>
<evidence type="ECO:0000259" key="2">
    <source>
        <dbReference type="Pfam" id="PF12113"/>
    </source>
</evidence>
<sequence length="125" mass="14425">MFKIKNNLLLLLNAFIVFTLLGLFLITNNQQVMGMNKDIASASNNNQNITNYSIEENIINLKYKIRENAVKKINTESEIQQLSNNDPKKNTLLALKQNLENLINNQKKQLKTYQTLLKTLNDENN</sequence>
<dbReference type="Pfam" id="PF12113">
    <property type="entry name" value="SVM_signal"/>
    <property type="match status" value="1"/>
</dbReference>
<feature type="domain" description="Sequence-variable mosaic (SVM) signal sequence" evidence="2">
    <location>
        <begin position="1"/>
        <end position="35"/>
    </location>
</feature>
<dbReference type="InterPro" id="IPR021970">
    <property type="entry name" value="SVM_signal"/>
</dbReference>
<dbReference type="AlphaFoldDB" id="A0A0A8JBX6"/>
<name>A0A0A8JBX6_9MOLU</name>
<dbReference type="SMR" id="A0A0A8JBX6"/>
<protein>
    <submittedName>
        <fullName evidence="3">Phytoplasmal effector causing phyllody symptoms 1</fullName>
    </submittedName>
</protein>